<keyword evidence="5" id="KW-0804">Transcription</keyword>
<dbReference type="SUPFAM" id="SSF54171">
    <property type="entry name" value="DNA-binding domain"/>
    <property type="match status" value="1"/>
</dbReference>
<keyword evidence="4" id="KW-0238">DNA-binding</keyword>
<evidence type="ECO:0000256" key="7">
    <source>
        <dbReference type="SAM" id="MobiDB-lite"/>
    </source>
</evidence>
<feature type="compositionally biased region" description="Low complexity" evidence="7">
    <location>
        <begin position="313"/>
        <end position="325"/>
    </location>
</feature>
<evidence type="ECO:0000256" key="1">
    <source>
        <dbReference type="ARBA" id="ARBA00004123"/>
    </source>
</evidence>
<keyword evidence="3" id="KW-0805">Transcription regulation</keyword>
<dbReference type="Proteomes" id="UP000030645">
    <property type="component" value="Unassembled WGS sequence"/>
</dbReference>
<dbReference type="Pfam" id="PF00847">
    <property type="entry name" value="AP2"/>
    <property type="match status" value="1"/>
</dbReference>
<dbReference type="SMART" id="SM00380">
    <property type="entry name" value="AP2"/>
    <property type="match status" value="1"/>
</dbReference>
<dbReference type="KEGG" id="mnt:21410327"/>
<evidence type="ECO:0000256" key="5">
    <source>
        <dbReference type="ARBA" id="ARBA00023163"/>
    </source>
</evidence>
<dbReference type="SMR" id="W9RN47"/>
<feature type="region of interest" description="Disordered" evidence="7">
    <location>
        <begin position="304"/>
        <end position="336"/>
    </location>
</feature>
<dbReference type="GO" id="GO:0003677">
    <property type="term" value="F:DNA binding"/>
    <property type="evidence" value="ECO:0007669"/>
    <property type="project" value="UniProtKB-KW"/>
</dbReference>
<feature type="domain" description="AP2/ERF" evidence="8">
    <location>
        <begin position="75"/>
        <end position="132"/>
    </location>
</feature>
<feature type="region of interest" description="Disordered" evidence="7">
    <location>
        <begin position="1"/>
        <end position="77"/>
    </location>
</feature>
<evidence type="ECO:0000259" key="8">
    <source>
        <dbReference type="PROSITE" id="PS51032"/>
    </source>
</evidence>
<gene>
    <name evidence="9" type="ORF">L484_027718</name>
</gene>
<evidence type="ECO:0000313" key="9">
    <source>
        <dbReference type="EMBL" id="EXB82541.1"/>
    </source>
</evidence>
<organism evidence="9 10">
    <name type="scientific">Morus notabilis</name>
    <dbReference type="NCBI Taxonomy" id="981085"/>
    <lineage>
        <taxon>Eukaryota</taxon>
        <taxon>Viridiplantae</taxon>
        <taxon>Streptophyta</taxon>
        <taxon>Embryophyta</taxon>
        <taxon>Tracheophyta</taxon>
        <taxon>Spermatophyta</taxon>
        <taxon>Magnoliopsida</taxon>
        <taxon>eudicotyledons</taxon>
        <taxon>Gunneridae</taxon>
        <taxon>Pentapetalae</taxon>
        <taxon>rosids</taxon>
        <taxon>fabids</taxon>
        <taxon>Rosales</taxon>
        <taxon>Moraceae</taxon>
        <taxon>Moreae</taxon>
        <taxon>Morus</taxon>
    </lineage>
</organism>
<keyword evidence="10" id="KW-1185">Reference proteome</keyword>
<comment type="subcellular location">
    <subcellularLocation>
        <location evidence="1">Nucleus</location>
    </subcellularLocation>
</comment>
<dbReference type="FunFam" id="3.30.730.10:FF:000001">
    <property type="entry name" value="Ethylene-responsive transcription factor 2"/>
    <property type="match status" value="1"/>
</dbReference>
<dbReference type="GO" id="GO:0005634">
    <property type="term" value="C:nucleus"/>
    <property type="evidence" value="ECO:0007669"/>
    <property type="project" value="UniProtKB-SubCell"/>
</dbReference>
<dbReference type="InterPro" id="IPR036955">
    <property type="entry name" value="AP2/ERF_dom_sf"/>
</dbReference>
<dbReference type="GO" id="GO:0009873">
    <property type="term" value="P:ethylene-activated signaling pathway"/>
    <property type="evidence" value="ECO:0007669"/>
    <property type="project" value="UniProtKB-KW"/>
</dbReference>
<keyword evidence="6" id="KW-0539">Nucleus</keyword>
<dbReference type="GO" id="GO:0003700">
    <property type="term" value="F:DNA-binding transcription factor activity"/>
    <property type="evidence" value="ECO:0007669"/>
    <property type="project" value="InterPro"/>
</dbReference>
<sequence>MEEAFSRLNGPILSHSSEPSDPINTTTTTSDHNHKKYNNNNNNSTNTTTNNNNNNNKRSLRESTAGGGSGGGAMRYRGVRRRPWGRYAAEIRDPQSKERRWLGTFDTAEEAACAYDCAARAMRGIKARTNFVYPASPPPSAVVIADHLTTLPPFAFTKQSQPSIKSFTTSSTSVNPSANWSRFSHSTSNDHRLPQRNMLLLRDFIAPSSNPNPNPNPSFFSPQTLYSADYNQFSHNTNGSSSISTTTSSSISTTNLQNLDQVNTKTTVITTAQPDDEDCSEFFPKEPSDSGLLEEVIQRFFPKPSSKKKCESSMESSTITSSTSINPAVSSSSYDHDHDRINMSAIQSMWMKNNEHDDHLGNSCFDYQGQGHVSQSAQFGNLNNIGMNHQYVSSQAVVPFSTNDHHNHLPMNFHQFAASAAQDSMLLDEIFQFPEFVSAFAARIQNA</sequence>
<accession>W9RN47</accession>
<feature type="compositionally biased region" description="Low complexity" evidence="7">
    <location>
        <begin position="38"/>
        <end position="56"/>
    </location>
</feature>
<dbReference type="eggNOG" id="ENOG502RE27">
    <property type="taxonomic scope" value="Eukaryota"/>
</dbReference>
<dbReference type="STRING" id="981085.W9RN47"/>
<evidence type="ECO:0000256" key="6">
    <source>
        <dbReference type="ARBA" id="ARBA00023242"/>
    </source>
</evidence>
<protein>
    <submittedName>
        <fullName evidence="9">Ethylene-responsive transcription factor</fullName>
    </submittedName>
</protein>
<evidence type="ECO:0000256" key="4">
    <source>
        <dbReference type="ARBA" id="ARBA00023125"/>
    </source>
</evidence>
<dbReference type="EMBL" id="KE344869">
    <property type="protein sequence ID" value="EXB82541.1"/>
    <property type="molecule type" value="Genomic_DNA"/>
</dbReference>
<evidence type="ECO:0000256" key="2">
    <source>
        <dbReference type="ARBA" id="ARBA00022745"/>
    </source>
</evidence>
<dbReference type="InterPro" id="IPR001471">
    <property type="entry name" value="AP2/ERF_dom"/>
</dbReference>
<dbReference type="AlphaFoldDB" id="W9RN47"/>
<dbReference type="OrthoDB" id="1902708at2759"/>
<dbReference type="CDD" id="cd00018">
    <property type="entry name" value="AP2"/>
    <property type="match status" value="1"/>
</dbReference>
<dbReference type="PANTHER" id="PTHR31677:SF146">
    <property type="entry name" value="ETHYLENE-RESPONSIVE TRANSCRIPTION FACTOR ESR2"/>
    <property type="match status" value="1"/>
</dbReference>
<reference evidence="10" key="1">
    <citation type="submission" date="2013-01" db="EMBL/GenBank/DDBJ databases">
        <title>Draft Genome Sequence of a Mulberry Tree, Morus notabilis C.K. Schneid.</title>
        <authorList>
            <person name="He N."/>
            <person name="Zhao S."/>
        </authorList>
    </citation>
    <scope>NUCLEOTIDE SEQUENCE</scope>
</reference>
<dbReference type="PROSITE" id="PS51032">
    <property type="entry name" value="AP2_ERF"/>
    <property type="match status" value="1"/>
</dbReference>
<evidence type="ECO:0000256" key="3">
    <source>
        <dbReference type="ARBA" id="ARBA00023015"/>
    </source>
</evidence>
<dbReference type="Gene3D" id="3.30.730.10">
    <property type="entry name" value="AP2/ERF domain"/>
    <property type="match status" value="1"/>
</dbReference>
<dbReference type="PANTHER" id="PTHR31677">
    <property type="entry name" value="AP2 DOMAIN CLASS TRANSCRIPTION FACTOR"/>
    <property type="match status" value="1"/>
</dbReference>
<dbReference type="InterPro" id="IPR016177">
    <property type="entry name" value="DNA-bd_dom_sf"/>
</dbReference>
<dbReference type="PRINTS" id="PR00367">
    <property type="entry name" value="ETHRSPELEMNT"/>
</dbReference>
<keyword evidence="2" id="KW-0936">Ethylene signaling pathway</keyword>
<feature type="compositionally biased region" description="Polar residues" evidence="7">
    <location>
        <begin position="14"/>
        <end position="30"/>
    </location>
</feature>
<proteinExistence type="predicted"/>
<evidence type="ECO:0000313" key="10">
    <source>
        <dbReference type="Proteomes" id="UP000030645"/>
    </source>
</evidence>
<name>W9RN47_9ROSA</name>